<keyword evidence="3" id="KW-0963">Cytoplasm</keyword>
<reference evidence="9" key="1">
    <citation type="submission" date="2025-08" db="UniProtKB">
        <authorList>
            <consortium name="RefSeq"/>
        </authorList>
    </citation>
    <scope>IDENTIFICATION</scope>
    <source>
        <tissue evidence="9">Muscle</tissue>
    </source>
</reference>
<comment type="similarity">
    <text evidence="2">Belongs to the PDCD4 family.</text>
</comment>
<evidence type="ECO:0000256" key="2">
    <source>
        <dbReference type="ARBA" id="ARBA00005497"/>
    </source>
</evidence>
<feature type="compositionally biased region" description="Gly residues" evidence="6">
    <location>
        <begin position="99"/>
        <end position="110"/>
    </location>
</feature>
<evidence type="ECO:0000256" key="6">
    <source>
        <dbReference type="SAM" id="MobiDB-lite"/>
    </source>
</evidence>
<name>A0ABM1T6V6_LIMPO</name>
<dbReference type="Gene3D" id="1.25.40.180">
    <property type="match status" value="2"/>
</dbReference>
<feature type="region of interest" description="Disordered" evidence="6">
    <location>
        <begin position="90"/>
        <end position="113"/>
    </location>
</feature>
<dbReference type="InterPro" id="IPR003891">
    <property type="entry name" value="Initiation_fac_eIF4g_MI"/>
</dbReference>
<dbReference type="PROSITE" id="PS51366">
    <property type="entry name" value="MI"/>
    <property type="match status" value="2"/>
</dbReference>
<feature type="domain" description="MI" evidence="7">
    <location>
        <begin position="153"/>
        <end position="274"/>
    </location>
</feature>
<organism evidence="8 9">
    <name type="scientific">Limulus polyphemus</name>
    <name type="common">Atlantic horseshoe crab</name>
    <dbReference type="NCBI Taxonomy" id="6850"/>
    <lineage>
        <taxon>Eukaryota</taxon>
        <taxon>Metazoa</taxon>
        <taxon>Ecdysozoa</taxon>
        <taxon>Arthropoda</taxon>
        <taxon>Chelicerata</taxon>
        <taxon>Merostomata</taxon>
        <taxon>Xiphosura</taxon>
        <taxon>Limulidae</taxon>
        <taxon>Limulus</taxon>
    </lineage>
</organism>
<keyword evidence="5" id="KW-0539">Nucleus</keyword>
<dbReference type="InterPro" id="IPR016024">
    <property type="entry name" value="ARM-type_fold"/>
</dbReference>
<dbReference type="PANTHER" id="PTHR12626:SF0">
    <property type="entry name" value="PROGRAMMED CELL DEATH PROTEIN 4"/>
    <property type="match status" value="1"/>
</dbReference>
<evidence type="ECO:0000313" key="8">
    <source>
        <dbReference type="Proteomes" id="UP000694941"/>
    </source>
</evidence>
<dbReference type="InterPro" id="IPR039778">
    <property type="entry name" value="PDCD4"/>
</dbReference>
<gene>
    <name evidence="9" type="primary">LOC106467714</name>
</gene>
<evidence type="ECO:0000256" key="4">
    <source>
        <dbReference type="ARBA" id="ARBA00022737"/>
    </source>
</evidence>
<proteinExistence type="inferred from homology"/>
<protein>
    <submittedName>
        <fullName evidence="9">Programmed cell death protein 4-like</fullName>
    </submittedName>
</protein>
<feature type="compositionally biased region" description="Basic and acidic residues" evidence="6">
    <location>
        <begin position="61"/>
        <end position="75"/>
    </location>
</feature>
<dbReference type="SUPFAM" id="SSF48371">
    <property type="entry name" value="ARM repeat"/>
    <property type="match status" value="2"/>
</dbReference>
<keyword evidence="8" id="KW-1185">Reference proteome</keyword>
<keyword evidence="4" id="KW-0677">Repeat</keyword>
<evidence type="ECO:0000256" key="1">
    <source>
        <dbReference type="ARBA" id="ARBA00004496"/>
    </source>
</evidence>
<dbReference type="RefSeq" id="XP_022251612.1">
    <property type="nucleotide sequence ID" value="XM_022395904.1"/>
</dbReference>
<dbReference type="PANTHER" id="PTHR12626">
    <property type="entry name" value="PROGRAMMED CELL DEATH 4"/>
    <property type="match status" value="1"/>
</dbReference>
<evidence type="ECO:0000256" key="3">
    <source>
        <dbReference type="ARBA" id="ARBA00022490"/>
    </source>
</evidence>
<evidence type="ECO:0000313" key="9">
    <source>
        <dbReference type="RefSeq" id="XP_022251612.1"/>
    </source>
</evidence>
<dbReference type="Proteomes" id="UP000694941">
    <property type="component" value="Unplaced"/>
</dbReference>
<feature type="region of interest" description="Disordered" evidence="6">
    <location>
        <begin position="48"/>
        <end position="75"/>
    </location>
</feature>
<dbReference type="SMART" id="SM00544">
    <property type="entry name" value="MA3"/>
    <property type="match status" value="2"/>
</dbReference>
<comment type="subcellular location">
    <subcellularLocation>
        <location evidence="1">Cytoplasm</location>
    </subcellularLocation>
</comment>
<sequence length="413" mass="46390">MANMEIAVTKRQHVDDVEDIVGSESNIPIEDLDNEEGSLMKKQPYAEERLKRKAKRPSKFLCEHKGTGEGQDIKEEKVLGKLSKNSRRSRNIYGRGLPKKGGAGGKGTWGKPGSELIVEEEDINGDSHDPNYDSESQDSCEFEAIVPEMTEEDFERTADSILHEYFEHGDTNEVAMILQQLNLGSLRPRLLEMMINLAMERKPSQREMTSILLSDLYGRVMAEEDIEQGFDNLINSLGDLVLDIPDAPTMLGNFVARAVADDCIPPKFVHGYRGKLEDEYSRAALEHAETLLSMKHGLVRLDNVWGEGGGMRPVQYLINKMQLLLQEYLSSGDINEATRCLQELEVPHFHHELVYEAVVMVIEDMGERAMDLICKLLKSLAASVIVTPDQMKRVSLKIDCLKSSTLNILLICV</sequence>
<dbReference type="Pfam" id="PF02847">
    <property type="entry name" value="MA3"/>
    <property type="match status" value="2"/>
</dbReference>
<evidence type="ECO:0000256" key="5">
    <source>
        <dbReference type="ARBA" id="ARBA00023242"/>
    </source>
</evidence>
<feature type="domain" description="MI" evidence="7">
    <location>
        <begin position="316"/>
        <end position="413"/>
    </location>
</feature>
<evidence type="ECO:0000259" key="7">
    <source>
        <dbReference type="PROSITE" id="PS51366"/>
    </source>
</evidence>
<accession>A0ABM1T6V6</accession>
<dbReference type="GeneID" id="106467714"/>